<evidence type="ECO:0000313" key="3">
    <source>
        <dbReference type="Proteomes" id="UP001589906"/>
    </source>
</evidence>
<dbReference type="Proteomes" id="UP001589906">
    <property type="component" value="Unassembled WGS sequence"/>
</dbReference>
<feature type="transmembrane region" description="Helical" evidence="1">
    <location>
        <begin position="31"/>
        <end position="55"/>
    </location>
</feature>
<evidence type="ECO:0000256" key="1">
    <source>
        <dbReference type="SAM" id="Phobius"/>
    </source>
</evidence>
<keyword evidence="1" id="KW-0472">Membrane</keyword>
<name>A0ABV6R3H5_9CAUL</name>
<organism evidence="2 3">
    <name type="scientific">Brevundimonas balnearis</name>
    <dbReference type="NCBI Taxonomy" id="1572858"/>
    <lineage>
        <taxon>Bacteria</taxon>
        <taxon>Pseudomonadati</taxon>
        <taxon>Pseudomonadota</taxon>
        <taxon>Alphaproteobacteria</taxon>
        <taxon>Caulobacterales</taxon>
        <taxon>Caulobacteraceae</taxon>
        <taxon>Brevundimonas</taxon>
    </lineage>
</organism>
<gene>
    <name evidence="2" type="ORF">ACFFGE_07585</name>
</gene>
<accession>A0ABV6R3H5</accession>
<protein>
    <recommendedName>
        <fullName evidence="4">Lysozyme inhibitor LprI N-terminal domain-containing protein</fullName>
    </recommendedName>
</protein>
<proteinExistence type="predicted"/>
<comment type="caution">
    <text evidence="2">The sequence shown here is derived from an EMBL/GenBank/DDBJ whole genome shotgun (WGS) entry which is preliminary data.</text>
</comment>
<dbReference type="EMBL" id="JBHLSW010000005">
    <property type="protein sequence ID" value="MFC0633739.1"/>
    <property type="molecule type" value="Genomic_DNA"/>
</dbReference>
<keyword evidence="1" id="KW-1133">Transmembrane helix</keyword>
<evidence type="ECO:0008006" key="4">
    <source>
        <dbReference type="Google" id="ProtNLM"/>
    </source>
</evidence>
<reference evidence="2 3" key="1">
    <citation type="submission" date="2024-09" db="EMBL/GenBank/DDBJ databases">
        <authorList>
            <person name="Sun Q."/>
            <person name="Mori K."/>
        </authorList>
    </citation>
    <scope>NUCLEOTIDE SEQUENCE [LARGE SCALE GENOMIC DNA]</scope>
    <source>
        <strain evidence="2 3">NCAIM B.02621</strain>
    </source>
</reference>
<sequence>MTPDRNPGWRARFTSAFDHGRRRWPLKRRGTITLGALAATGLIGVAGLNAVGAALDGRGGEPSGPGLQIALFDPPPPPPAEPGPRLEVLRDAPDGFELPPPRPVEPVETAILPLDAPDPLDFDDPLGGAASARKPAAPPREARVYRSAGDECSHALTRAEAMVCRDGRLAAADRRLRRTLDEALDQGRVEPRRLLRDQEAWERALDRAAVDGPGALDRLYRIRQAELESALN</sequence>
<keyword evidence="3" id="KW-1185">Reference proteome</keyword>
<dbReference type="RefSeq" id="WP_376835709.1">
    <property type="nucleotide sequence ID" value="NZ_JBHLSW010000005.1"/>
</dbReference>
<keyword evidence="1" id="KW-0812">Transmembrane</keyword>
<evidence type="ECO:0000313" key="2">
    <source>
        <dbReference type="EMBL" id="MFC0633739.1"/>
    </source>
</evidence>